<comment type="caution">
    <text evidence="1">The sequence shown here is derived from an EMBL/GenBank/DDBJ whole genome shotgun (WGS) entry which is preliminary data.</text>
</comment>
<keyword evidence="2" id="KW-1185">Reference proteome</keyword>
<dbReference type="OrthoDB" id="8477901at2"/>
<organism evidence="1 2">
    <name type="scientific">Cocleimonas flava</name>
    <dbReference type="NCBI Taxonomy" id="634765"/>
    <lineage>
        <taxon>Bacteria</taxon>
        <taxon>Pseudomonadati</taxon>
        <taxon>Pseudomonadota</taxon>
        <taxon>Gammaproteobacteria</taxon>
        <taxon>Thiotrichales</taxon>
        <taxon>Thiotrichaceae</taxon>
        <taxon>Cocleimonas</taxon>
    </lineage>
</organism>
<dbReference type="CDD" id="cd18773">
    <property type="entry name" value="PDC1_HK_sensor"/>
    <property type="match status" value="1"/>
</dbReference>
<sequence>MHAQLLEINTKRKDRLGAQLKFKLLAIAMDCAKFWEYPEEIDQYLIQAVSRIPQSKLFYVIDFQGLQISSNIFPDGSTKRHARGQDLSKRPYTHNIHSEKGFALSPVYLSSVDHKPSITATHPVFHENGNLLGFVVADFDIDDFPDNDLKVNQEQSWRQIKGDPAIRKNLFQQERVISAMDQNLDQVHKIITNLVCNRGIFHAKLHYGSSRATLWAYERPYEYQLHVLDEIINPDVCLAYPSHPYPTESTVPEHQVKMVLDRLKDLRNADETVYLRSGSINVINGMVGLTFSCDGSHYMTVKEFLSKADSFWFG</sequence>
<dbReference type="InterPro" id="IPR029151">
    <property type="entry name" value="Sensor-like_sf"/>
</dbReference>
<proteinExistence type="predicted"/>
<dbReference type="Proteomes" id="UP000294887">
    <property type="component" value="Unassembled WGS sequence"/>
</dbReference>
<gene>
    <name evidence="1" type="ORF">EV695_0944</name>
</gene>
<dbReference type="EMBL" id="SMFQ01000002">
    <property type="protein sequence ID" value="TCJ89083.1"/>
    <property type="molecule type" value="Genomic_DNA"/>
</dbReference>
<name>A0A4R1F5D0_9GAMM</name>
<accession>A0A4R1F5D0</accession>
<dbReference type="SUPFAM" id="SSF103190">
    <property type="entry name" value="Sensory domain-like"/>
    <property type="match status" value="1"/>
</dbReference>
<protein>
    <submittedName>
        <fullName evidence="1">Uncharacterized protein</fullName>
    </submittedName>
</protein>
<dbReference type="Gene3D" id="3.30.450.20">
    <property type="entry name" value="PAS domain"/>
    <property type="match status" value="1"/>
</dbReference>
<dbReference type="AlphaFoldDB" id="A0A4R1F5D0"/>
<reference evidence="1 2" key="1">
    <citation type="submission" date="2019-03" db="EMBL/GenBank/DDBJ databases">
        <title>Genomic Encyclopedia of Type Strains, Phase IV (KMG-IV): sequencing the most valuable type-strain genomes for metagenomic binning, comparative biology and taxonomic classification.</title>
        <authorList>
            <person name="Goeker M."/>
        </authorList>
    </citation>
    <scope>NUCLEOTIDE SEQUENCE [LARGE SCALE GENOMIC DNA]</scope>
    <source>
        <strain evidence="1 2">DSM 24830</strain>
    </source>
</reference>
<evidence type="ECO:0000313" key="2">
    <source>
        <dbReference type="Proteomes" id="UP000294887"/>
    </source>
</evidence>
<evidence type="ECO:0000313" key="1">
    <source>
        <dbReference type="EMBL" id="TCJ89083.1"/>
    </source>
</evidence>
<dbReference type="RefSeq" id="WP_131904736.1">
    <property type="nucleotide sequence ID" value="NZ_BAAAFU010000008.1"/>
</dbReference>